<keyword evidence="5 8" id="KW-0413">Isomerase</keyword>
<organism evidence="8 9">
    <name type="scientific">Magnetospirillum fulvum</name>
    <name type="common">Rhodospirillum fulvum</name>
    <dbReference type="NCBI Taxonomy" id="1082"/>
    <lineage>
        <taxon>Bacteria</taxon>
        <taxon>Pseudomonadati</taxon>
        <taxon>Pseudomonadota</taxon>
        <taxon>Alphaproteobacteria</taxon>
        <taxon>Rhodospirillales</taxon>
        <taxon>Rhodospirillaceae</taxon>
        <taxon>Magnetospirillum</taxon>
    </lineage>
</organism>
<evidence type="ECO:0000256" key="1">
    <source>
        <dbReference type="ARBA" id="ARBA00007656"/>
    </source>
</evidence>
<proteinExistence type="inferred from homology"/>
<dbReference type="GO" id="GO:0003755">
    <property type="term" value="F:peptidyl-prolyl cis-trans isomerase activity"/>
    <property type="evidence" value="ECO:0007669"/>
    <property type="project" value="UniProtKB-KW"/>
</dbReference>
<comment type="similarity">
    <text evidence="1">Belongs to the PpiC/parvulin rotamase family.</text>
</comment>
<keyword evidence="5" id="KW-0697">Rotamase</keyword>
<feature type="chain" id="PRO_5010205498" description="Parvulin-like PPIase" evidence="6">
    <location>
        <begin position="24"/>
        <end position="297"/>
    </location>
</feature>
<protein>
    <recommendedName>
        <fullName evidence="2">Parvulin-like PPIase</fullName>
    </recommendedName>
    <alternativeName>
        <fullName evidence="3">Peptidyl-prolyl cis-trans isomerase plp</fullName>
    </alternativeName>
    <alternativeName>
        <fullName evidence="4">Rotamase plp</fullName>
    </alternativeName>
</protein>
<evidence type="ECO:0000256" key="3">
    <source>
        <dbReference type="ARBA" id="ARBA00030642"/>
    </source>
</evidence>
<dbReference type="Proteomes" id="UP000182983">
    <property type="component" value="Unassembled WGS sequence"/>
</dbReference>
<dbReference type="InterPro" id="IPR027304">
    <property type="entry name" value="Trigger_fact/SurA_dom_sf"/>
</dbReference>
<evidence type="ECO:0000256" key="6">
    <source>
        <dbReference type="SAM" id="SignalP"/>
    </source>
</evidence>
<name>A0A1H6K112_MAGFU</name>
<evidence type="ECO:0000256" key="2">
    <source>
        <dbReference type="ARBA" id="ARBA00018370"/>
    </source>
</evidence>
<dbReference type="PROSITE" id="PS50198">
    <property type="entry name" value="PPIC_PPIASE_2"/>
    <property type="match status" value="1"/>
</dbReference>
<evidence type="ECO:0000313" key="8">
    <source>
        <dbReference type="EMBL" id="SEH65986.1"/>
    </source>
</evidence>
<dbReference type="Pfam" id="PF00639">
    <property type="entry name" value="Rotamase"/>
    <property type="match status" value="1"/>
</dbReference>
<dbReference type="InterPro" id="IPR050245">
    <property type="entry name" value="PrsA_foldase"/>
</dbReference>
<evidence type="ECO:0000256" key="5">
    <source>
        <dbReference type="PROSITE-ProRule" id="PRU00278"/>
    </source>
</evidence>
<sequence>MRPIRPAFALALLLTTAAAPAFAADIVARIGGNDVTTDDVRDYLATLAPADQATVTKDPALLNQTVRAYLVRELVLKEAKEKKFDQQAATKTQLDRVREAALIELYLQSVAKVPDGFPSDSDVQSAYDANKSAFLAPREYHLGQIFVAAAKGDKTAEDKGKARLDEVMKKLKARGADFAAIAREHSDGPRDAETGGDLGWLPEPQIVPEIRQAVAGLSKDSISDPVRLDDGWHVLKLVDTKPSGLRPFAEVRDALAERLRQNRAGQLRQAYLAKLNQQNPTPINELALAKLATKSTK</sequence>
<feature type="signal peptide" evidence="6">
    <location>
        <begin position="1"/>
        <end position="23"/>
    </location>
</feature>
<dbReference type="PANTHER" id="PTHR47245">
    <property type="entry name" value="PEPTIDYLPROLYL ISOMERASE"/>
    <property type="match status" value="1"/>
</dbReference>
<evidence type="ECO:0000313" key="9">
    <source>
        <dbReference type="Proteomes" id="UP000182983"/>
    </source>
</evidence>
<dbReference type="AlphaFoldDB" id="A0A1H6K112"/>
<reference evidence="9" key="1">
    <citation type="submission" date="2016-10" db="EMBL/GenBank/DDBJ databases">
        <authorList>
            <person name="Varghese N."/>
            <person name="Submissions S."/>
        </authorList>
    </citation>
    <scope>NUCLEOTIDE SEQUENCE [LARGE SCALE GENOMIC DNA]</scope>
    <source>
        <strain evidence="9">DSM 13234</strain>
    </source>
</reference>
<evidence type="ECO:0000259" key="7">
    <source>
        <dbReference type="PROSITE" id="PS50198"/>
    </source>
</evidence>
<dbReference type="Gene3D" id="3.10.50.40">
    <property type="match status" value="1"/>
</dbReference>
<dbReference type="PANTHER" id="PTHR47245:SF3">
    <property type="entry name" value="PEPTIDYL-PROLYL CIS-TRANS ISOMERASE, PPIC-TYPE-RELATED"/>
    <property type="match status" value="1"/>
</dbReference>
<dbReference type="RefSeq" id="WP_139305646.1">
    <property type="nucleotide sequence ID" value="NZ_FNWO01000022.1"/>
</dbReference>
<dbReference type="SUPFAM" id="SSF109998">
    <property type="entry name" value="Triger factor/SurA peptide-binding domain-like"/>
    <property type="match status" value="1"/>
</dbReference>
<evidence type="ECO:0000256" key="4">
    <source>
        <dbReference type="ARBA" id="ARBA00031484"/>
    </source>
</evidence>
<accession>A0A1H6K112</accession>
<keyword evidence="9" id="KW-1185">Reference proteome</keyword>
<dbReference type="OrthoDB" id="9812372at2"/>
<gene>
    <name evidence="8" type="ORF">SAMN04244559_03343</name>
</gene>
<dbReference type="SUPFAM" id="SSF54534">
    <property type="entry name" value="FKBP-like"/>
    <property type="match status" value="1"/>
</dbReference>
<dbReference type="InterPro" id="IPR046357">
    <property type="entry name" value="PPIase_dom_sf"/>
</dbReference>
<dbReference type="EMBL" id="FNWO01000022">
    <property type="protein sequence ID" value="SEH65986.1"/>
    <property type="molecule type" value="Genomic_DNA"/>
</dbReference>
<keyword evidence="6" id="KW-0732">Signal</keyword>
<dbReference type="InterPro" id="IPR000297">
    <property type="entry name" value="PPIase_PpiC"/>
</dbReference>
<feature type="domain" description="PpiC" evidence="7">
    <location>
        <begin position="137"/>
        <end position="239"/>
    </location>
</feature>